<dbReference type="NCBIfam" id="TIGR04398">
    <property type="entry name" value="SLAP_DUP"/>
    <property type="match status" value="1"/>
</dbReference>
<reference evidence="1 2" key="1">
    <citation type="submission" date="2016-04" db="EMBL/GenBank/DDBJ databases">
        <title>Comparative Genomics and Epigenetics of Sporosarcina ureae.</title>
        <authorList>
            <person name="Oliver A.S."/>
            <person name="Cooper K.K."/>
        </authorList>
    </citation>
    <scope>NUCLEOTIDE SEQUENCE [LARGE SCALE GENOMIC DNA]</scope>
    <source>
        <strain evidence="1 2">S204</strain>
    </source>
</reference>
<evidence type="ECO:0000313" key="1">
    <source>
        <dbReference type="EMBL" id="ARF13759.1"/>
    </source>
</evidence>
<dbReference type="EMBL" id="CP015108">
    <property type="protein sequence ID" value="ARF13759.1"/>
    <property type="molecule type" value="Genomic_DNA"/>
</dbReference>
<dbReference type="Proteomes" id="UP000192486">
    <property type="component" value="Chromosome"/>
</dbReference>
<accession>A0ABN4YQV6</accession>
<sequence>MQIVFEATWEATLSDQQKQAFIHQYETKRSVQEEFTATPILLKHKRDGGLVATVFLQNNRDEVLSIREATVCVVNERGDTVAEETFSLSLDIPPFTATPWSFVFLPTYVNSIEEPTDGWKVIIK</sequence>
<proteinExistence type="predicted"/>
<keyword evidence="2" id="KW-1185">Reference proteome</keyword>
<evidence type="ECO:0008006" key="3">
    <source>
        <dbReference type="Google" id="ProtNLM"/>
    </source>
</evidence>
<dbReference type="InterPro" id="IPR030910">
    <property type="entry name" value="SLAP_dom"/>
</dbReference>
<evidence type="ECO:0000313" key="2">
    <source>
        <dbReference type="Proteomes" id="UP000192486"/>
    </source>
</evidence>
<organism evidence="1 2">
    <name type="scientific">Sporosarcina ureae</name>
    <dbReference type="NCBI Taxonomy" id="1571"/>
    <lineage>
        <taxon>Bacteria</taxon>
        <taxon>Bacillati</taxon>
        <taxon>Bacillota</taxon>
        <taxon>Bacilli</taxon>
        <taxon>Bacillales</taxon>
        <taxon>Caryophanaceae</taxon>
        <taxon>Sporosarcina</taxon>
    </lineage>
</organism>
<dbReference type="RefSeq" id="WP_029055104.1">
    <property type="nucleotide sequence ID" value="NZ_CP015108.1"/>
</dbReference>
<name>A0ABN4YQV6_SPOUR</name>
<gene>
    <name evidence="1" type="ORF">SporoS204_06135</name>
</gene>
<protein>
    <recommendedName>
        <fullName evidence="3">SLAP domain-containing protein</fullName>
    </recommendedName>
</protein>